<evidence type="ECO:0000313" key="2">
    <source>
        <dbReference type="Proteomes" id="UP000617628"/>
    </source>
</evidence>
<dbReference type="EMBL" id="JAENIL010000110">
    <property type="protein sequence ID" value="MBK1880644.1"/>
    <property type="molecule type" value="Genomic_DNA"/>
</dbReference>
<dbReference type="RefSeq" id="WP_200359829.1">
    <property type="nucleotide sequence ID" value="NZ_JAENIL010000110.1"/>
</dbReference>
<accession>A0A934S791</accession>
<evidence type="ECO:0000313" key="1">
    <source>
        <dbReference type="EMBL" id="MBK1880644.1"/>
    </source>
</evidence>
<reference evidence="1" key="1">
    <citation type="submission" date="2021-01" db="EMBL/GenBank/DDBJ databases">
        <title>Modified the classification status of verrucomicrobia.</title>
        <authorList>
            <person name="Feng X."/>
        </authorList>
    </citation>
    <scope>NUCLEOTIDE SEQUENCE</scope>
    <source>
        <strain evidence="1">KCTC 13126</strain>
    </source>
</reference>
<sequence>MTTFTSHAFRSAQPNAPLAKLRTALLLLLALPFLAFADEWEYRVGSTATSKFTEHWKGTATYQSRYKEGGDHYRRHIDLGLFYGGITKHIDLTGNFRATERKDFETGKWNDADFYYMNATYRHKIKDTGVSHRLRFEYEEFDWDYDVLYYRIALSPPYEFEPLRENLILDPYTIKPFASYEVALDTNEDVLSHTYLLGLSYLFSDKVVGNLTYEFADNRGDHNPPNVNILSFDLKFLF</sequence>
<dbReference type="AlphaFoldDB" id="A0A934S791"/>
<proteinExistence type="predicted"/>
<organism evidence="1 2">
    <name type="scientific">Pelagicoccus mobilis</name>
    <dbReference type="NCBI Taxonomy" id="415221"/>
    <lineage>
        <taxon>Bacteria</taxon>
        <taxon>Pseudomonadati</taxon>
        <taxon>Verrucomicrobiota</taxon>
        <taxon>Opitutia</taxon>
        <taxon>Puniceicoccales</taxon>
        <taxon>Pelagicoccaceae</taxon>
        <taxon>Pelagicoccus</taxon>
    </lineage>
</organism>
<dbReference type="InterPro" id="IPR019619">
    <property type="entry name" value="DUF2490"/>
</dbReference>
<keyword evidence="2" id="KW-1185">Reference proteome</keyword>
<dbReference type="Proteomes" id="UP000617628">
    <property type="component" value="Unassembled WGS sequence"/>
</dbReference>
<dbReference type="Pfam" id="PF10677">
    <property type="entry name" value="DUF2490"/>
    <property type="match status" value="1"/>
</dbReference>
<gene>
    <name evidence="1" type="ORF">JIN87_27405</name>
</gene>
<name>A0A934S791_9BACT</name>
<comment type="caution">
    <text evidence="1">The sequence shown here is derived from an EMBL/GenBank/DDBJ whole genome shotgun (WGS) entry which is preliminary data.</text>
</comment>
<protein>
    <submittedName>
        <fullName evidence="1">DUF2490 domain-containing protein</fullName>
    </submittedName>
</protein>